<feature type="region of interest" description="Disordered" evidence="1">
    <location>
        <begin position="58"/>
        <end position="83"/>
    </location>
</feature>
<keyword evidence="3" id="KW-1185">Reference proteome</keyword>
<feature type="compositionally biased region" description="Polar residues" evidence="1">
    <location>
        <begin position="63"/>
        <end position="74"/>
    </location>
</feature>
<accession>A0A255GVG4</accession>
<proteinExistence type="predicted"/>
<dbReference type="EMBL" id="NMVQ01000043">
    <property type="protein sequence ID" value="OYO18633.1"/>
    <property type="molecule type" value="Genomic_DNA"/>
</dbReference>
<evidence type="ECO:0000313" key="2">
    <source>
        <dbReference type="EMBL" id="OYO18633.1"/>
    </source>
</evidence>
<evidence type="ECO:0000256" key="1">
    <source>
        <dbReference type="SAM" id="MobiDB-lite"/>
    </source>
</evidence>
<organism evidence="2 3">
    <name type="scientific">Enemella dayhoffiae</name>
    <dbReference type="NCBI Taxonomy" id="2016507"/>
    <lineage>
        <taxon>Bacteria</taxon>
        <taxon>Bacillati</taxon>
        <taxon>Actinomycetota</taxon>
        <taxon>Actinomycetes</taxon>
        <taxon>Propionibacteriales</taxon>
        <taxon>Propionibacteriaceae</taxon>
        <taxon>Enemella</taxon>
    </lineage>
</organism>
<evidence type="ECO:0000313" key="3">
    <source>
        <dbReference type="Proteomes" id="UP000216311"/>
    </source>
</evidence>
<gene>
    <name evidence="2" type="ORF">CGZ93_14515</name>
</gene>
<protein>
    <submittedName>
        <fullName evidence="2">Uncharacterized protein</fullName>
    </submittedName>
</protein>
<reference evidence="2 3" key="1">
    <citation type="submission" date="2017-07" db="EMBL/GenBank/DDBJ databases">
        <title>Draft whole genome sequences of clinical Proprionibacteriaceae strains.</title>
        <authorList>
            <person name="Bernier A.-M."/>
            <person name="Bernard K."/>
            <person name="Domingo M.-C."/>
        </authorList>
    </citation>
    <scope>NUCLEOTIDE SEQUENCE [LARGE SCALE GENOMIC DNA]</scope>
    <source>
        <strain evidence="2 3">NML 130396</strain>
    </source>
</reference>
<sequence length="83" mass="8991">MVFSLLVVTGTITNSRLLRRRTLDDAVHAVTTLRALTAQRATDGSLLVNSFLPSAVAGRRNRPSPTRVQTSTSAIRRACRPSS</sequence>
<dbReference type="AlphaFoldDB" id="A0A255GVG4"/>
<name>A0A255GVG4_9ACTN</name>
<comment type="caution">
    <text evidence="2">The sequence shown here is derived from an EMBL/GenBank/DDBJ whole genome shotgun (WGS) entry which is preliminary data.</text>
</comment>
<dbReference type="Proteomes" id="UP000216311">
    <property type="component" value="Unassembled WGS sequence"/>
</dbReference>